<evidence type="ECO:0000313" key="2">
    <source>
        <dbReference type="EMBL" id="QJA62622.1"/>
    </source>
</evidence>
<reference evidence="1" key="1">
    <citation type="submission" date="2020-03" db="EMBL/GenBank/DDBJ databases">
        <title>The deep terrestrial virosphere.</title>
        <authorList>
            <person name="Holmfeldt K."/>
            <person name="Nilsson E."/>
            <person name="Simone D."/>
            <person name="Lopez-Fernandez M."/>
            <person name="Wu X."/>
            <person name="de Brujin I."/>
            <person name="Lundin D."/>
            <person name="Andersson A."/>
            <person name="Bertilsson S."/>
            <person name="Dopson M."/>
        </authorList>
    </citation>
    <scope>NUCLEOTIDE SEQUENCE</scope>
    <source>
        <strain evidence="4">MM171B00494</strain>
        <strain evidence="3">MM415A03406</strain>
        <strain evidence="2">MM415B00750</strain>
        <strain evidence="1">TM448A04873</strain>
    </source>
</reference>
<dbReference type="EMBL" id="MT144506">
    <property type="protein sequence ID" value="QJA54436.1"/>
    <property type="molecule type" value="Genomic_DNA"/>
</dbReference>
<evidence type="ECO:0000313" key="4">
    <source>
        <dbReference type="EMBL" id="QJB04077.1"/>
    </source>
</evidence>
<gene>
    <name evidence="4" type="ORF">MM171B00494_0013</name>
    <name evidence="3" type="ORF">MM415A03406_0011</name>
    <name evidence="2" type="ORF">MM415B00750_0026</name>
    <name evidence="1" type="ORF">TM448A04873_0011</name>
</gene>
<sequence>MKQTVTFYIGTFFDFFEGRNNFFVTVHSDNIPPNTKILQTIESLSWKDARRAARKLLKGTK</sequence>
<dbReference type="EMBL" id="MT141841">
    <property type="protein sequence ID" value="QJA71035.1"/>
    <property type="molecule type" value="Genomic_DNA"/>
</dbReference>
<accession>A0A6H2A2L8</accession>
<protein>
    <submittedName>
        <fullName evidence="1">Uncharacterized protein</fullName>
    </submittedName>
</protein>
<evidence type="ECO:0000313" key="3">
    <source>
        <dbReference type="EMBL" id="QJA71035.1"/>
    </source>
</evidence>
<organism evidence="1">
    <name type="scientific">viral metagenome</name>
    <dbReference type="NCBI Taxonomy" id="1070528"/>
    <lineage>
        <taxon>unclassified sequences</taxon>
        <taxon>metagenomes</taxon>
        <taxon>organismal metagenomes</taxon>
    </lineage>
</organism>
<name>A0A6H2A2L8_9ZZZZ</name>
<dbReference type="EMBL" id="MT141476">
    <property type="protein sequence ID" value="QJA62622.1"/>
    <property type="molecule type" value="Genomic_DNA"/>
</dbReference>
<evidence type="ECO:0000313" key="1">
    <source>
        <dbReference type="EMBL" id="QJA54436.1"/>
    </source>
</evidence>
<dbReference type="AlphaFoldDB" id="A0A6H2A2L8"/>
<dbReference type="EMBL" id="MT143871">
    <property type="protein sequence ID" value="QJB04077.1"/>
    <property type="molecule type" value="Genomic_DNA"/>
</dbReference>
<proteinExistence type="predicted"/>